<evidence type="ECO:0000313" key="2">
    <source>
        <dbReference type="Proteomes" id="UP000094609"/>
    </source>
</evidence>
<proteinExistence type="predicted"/>
<organism evidence="1 2">
    <name type="scientific">Sulfurospirillum halorespirans DSM 13726</name>
    <dbReference type="NCBI Taxonomy" id="1193502"/>
    <lineage>
        <taxon>Bacteria</taxon>
        <taxon>Pseudomonadati</taxon>
        <taxon>Campylobacterota</taxon>
        <taxon>Epsilonproteobacteria</taxon>
        <taxon>Campylobacterales</taxon>
        <taxon>Sulfurospirillaceae</taxon>
        <taxon>Sulfurospirillum</taxon>
    </lineage>
</organism>
<name>A0A1D7TKC0_9BACT</name>
<dbReference type="AlphaFoldDB" id="A0A1D7TKC0"/>
<sequence>MQTSYKPLVERYDIPRPTLIEWQKRAEQKDNWRVKHLAYLRMQLSVEQETYTEIRAYAPCVEDLFLFSIYLFFHNTTDFLPKETFLQGLREFSLQIRTGVEYQHEFAGRIWSLRMVEESSKKMVNYYRLFDLLKKFTAAQYALLFSAVLEFVQQVKAKYDIGTKSFLEGKTWQELYMYDKAFAAKVIEDFFTKKGIL</sequence>
<dbReference type="PATRIC" id="fig|1193502.14.peg.1700"/>
<dbReference type="Proteomes" id="UP000094609">
    <property type="component" value="Chromosome"/>
</dbReference>
<reference evidence="2" key="1">
    <citation type="submission" date="2016-08" db="EMBL/GenBank/DDBJ databases">
        <title>Complete genome sequence of the organohalide-respiring Epsilonproteobacterium Sulfurospirillum halorespirans.</title>
        <authorList>
            <person name="Goris T."/>
            <person name="Zimmermann J."/>
            <person name="Schenz B."/>
            <person name="Lemos M."/>
            <person name="Hackermueller J."/>
            <person name="Diekert G."/>
        </authorList>
    </citation>
    <scope>NUCLEOTIDE SEQUENCE [LARGE SCALE GENOMIC DNA]</scope>
    <source>
        <strain>DSM 13726</strain>
        <strain evidence="2">PCE-M2</strain>
    </source>
</reference>
<dbReference type="STRING" id="1193502.SHALO_1674"/>
<gene>
    <name evidence="1" type="ORF">SHALO_1674</name>
</gene>
<accession>A0A1D7TKC0</accession>
<protein>
    <submittedName>
        <fullName evidence="1">Uncharacterized protein</fullName>
    </submittedName>
</protein>
<dbReference type="RefSeq" id="WP_069478141.1">
    <property type="nucleotide sequence ID" value="NZ_CP017111.1"/>
</dbReference>
<dbReference type="KEGG" id="shal:SHALO_1674"/>
<evidence type="ECO:0000313" key="1">
    <source>
        <dbReference type="EMBL" id="AOO65445.1"/>
    </source>
</evidence>
<keyword evidence="2" id="KW-1185">Reference proteome</keyword>
<dbReference type="EMBL" id="CP017111">
    <property type="protein sequence ID" value="AOO65445.1"/>
    <property type="molecule type" value="Genomic_DNA"/>
</dbReference>